<name>A0A8S5LU78_9CAUD</name>
<sequence>MPLFVFLMSIRLGLMLVAQEGVFNHNLTIEQTRSVYSCQGIL</sequence>
<proteinExistence type="predicted"/>
<reference evidence="1" key="1">
    <citation type="journal article" date="2021" name="Proc. Natl. Acad. Sci. U.S.A.">
        <title>A Catalog of Tens of Thousands of Viruses from Human Metagenomes Reveals Hidden Associations with Chronic Diseases.</title>
        <authorList>
            <person name="Tisza M.J."/>
            <person name="Buck C.B."/>
        </authorList>
    </citation>
    <scope>NUCLEOTIDE SEQUENCE</scope>
    <source>
        <strain evidence="1">CtwmI4</strain>
    </source>
</reference>
<accession>A0A8S5LU78</accession>
<organism evidence="1">
    <name type="scientific">Myoviridae sp. ctwmI4</name>
    <dbReference type="NCBI Taxonomy" id="2826710"/>
    <lineage>
        <taxon>Viruses</taxon>
        <taxon>Duplodnaviria</taxon>
        <taxon>Heunggongvirae</taxon>
        <taxon>Uroviricota</taxon>
        <taxon>Caudoviricetes</taxon>
    </lineage>
</organism>
<protein>
    <submittedName>
        <fullName evidence="1">Uncharacterized protein</fullName>
    </submittedName>
</protein>
<evidence type="ECO:0000313" key="1">
    <source>
        <dbReference type="EMBL" id="DAD73585.1"/>
    </source>
</evidence>
<dbReference type="EMBL" id="BK014739">
    <property type="protein sequence ID" value="DAD73585.1"/>
    <property type="molecule type" value="Genomic_DNA"/>
</dbReference>